<reference evidence="3" key="1">
    <citation type="submission" date="2022-11" db="UniProtKB">
        <authorList>
            <consortium name="WormBaseParasite"/>
        </authorList>
    </citation>
    <scope>IDENTIFICATION</scope>
</reference>
<feature type="domain" description="Protein kinase" evidence="1">
    <location>
        <begin position="1"/>
        <end position="139"/>
    </location>
</feature>
<dbReference type="WBParaSite" id="ACRNAN_scaffold9534.g15491.t1">
    <property type="protein sequence ID" value="ACRNAN_scaffold9534.g15491.t1"/>
    <property type="gene ID" value="ACRNAN_scaffold9534.g15491"/>
</dbReference>
<proteinExistence type="predicted"/>
<evidence type="ECO:0000313" key="3">
    <source>
        <dbReference type="WBParaSite" id="ACRNAN_scaffold9534.g15491.t1"/>
    </source>
</evidence>
<dbReference type="AlphaFoldDB" id="A0A914ER02"/>
<dbReference type="InterPro" id="IPR050122">
    <property type="entry name" value="RTK"/>
</dbReference>
<accession>A0A914ER02</accession>
<dbReference type="PROSITE" id="PS00109">
    <property type="entry name" value="PROTEIN_KINASE_TYR"/>
    <property type="match status" value="1"/>
</dbReference>
<dbReference type="GO" id="GO:0005524">
    <property type="term" value="F:ATP binding"/>
    <property type="evidence" value="ECO:0007669"/>
    <property type="project" value="InterPro"/>
</dbReference>
<dbReference type="PRINTS" id="PR00109">
    <property type="entry name" value="TYRKINASE"/>
</dbReference>
<dbReference type="SUPFAM" id="SSF56112">
    <property type="entry name" value="Protein kinase-like (PK-like)"/>
    <property type="match status" value="1"/>
</dbReference>
<sequence>MVHRDLAARNVLLCDNLVAKISDFGLCCTTDETLIHKGNLAQKLPIKWLALEALTDRIFSEKSDIWSFGILVYEVFTFGSIPYANMNNDEMLVFLQAGNRLERPNNVCDELYEIMKSCWNKYMGLRPNFLELEERFENLNDFPKSTRL</sequence>
<dbReference type="Pfam" id="PF07714">
    <property type="entry name" value="PK_Tyr_Ser-Thr"/>
    <property type="match status" value="1"/>
</dbReference>
<dbReference type="GO" id="GO:0004714">
    <property type="term" value="F:transmembrane receptor protein tyrosine kinase activity"/>
    <property type="evidence" value="ECO:0007669"/>
    <property type="project" value="TreeGrafter"/>
</dbReference>
<dbReference type="InterPro" id="IPR008266">
    <property type="entry name" value="Tyr_kinase_AS"/>
</dbReference>
<dbReference type="GO" id="GO:0007169">
    <property type="term" value="P:cell surface receptor protein tyrosine kinase signaling pathway"/>
    <property type="evidence" value="ECO:0007669"/>
    <property type="project" value="TreeGrafter"/>
</dbReference>
<dbReference type="InterPro" id="IPR001245">
    <property type="entry name" value="Ser-Thr/Tyr_kinase_cat_dom"/>
</dbReference>
<evidence type="ECO:0000313" key="2">
    <source>
        <dbReference type="Proteomes" id="UP000887540"/>
    </source>
</evidence>
<dbReference type="PROSITE" id="PS50011">
    <property type="entry name" value="PROTEIN_KINASE_DOM"/>
    <property type="match status" value="1"/>
</dbReference>
<evidence type="ECO:0000259" key="1">
    <source>
        <dbReference type="PROSITE" id="PS50011"/>
    </source>
</evidence>
<organism evidence="2 3">
    <name type="scientific">Acrobeloides nanus</name>
    <dbReference type="NCBI Taxonomy" id="290746"/>
    <lineage>
        <taxon>Eukaryota</taxon>
        <taxon>Metazoa</taxon>
        <taxon>Ecdysozoa</taxon>
        <taxon>Nematoda</taxon>
        <taxon>Chromadorea</taxon>
        <taxon>Rhabditida</taxon>
        <taxon>Tylenchina</taxon>
        <taxon>Cephalobomorpha</taxon>
        <taxon>Cephaloboidea</taxon>
        <taxon>Cephalobidae</taxon>
        <taxon>Acrobeloides</taxon>
    </lineage>
</organism>
<dbReference type="InterPro" id="IPR011009">
    <property type="entry name" value="Kinase-like_dom_sf"/>
</dbReference>
<dbReference type="GO" id="GO:0005886">
    <property type="term" value="C:plasma membrane"/>
    <property type="evidence" value="ECO:0007669"/>
    <property type="project" value="TreeGrafter"/>
</dbReference>
<dbReference type="GO" id="GO:0043235">
    <property type="term" value="C:receptor complex"/>
    <property type="evidence" value="ECO:0007669"/>
    <property type="project" value="TreeGrafter"/>
</dbReference>
<dbReference type="Proteomes" id="UP000887540">
    <property type="component" value="Unplaced"/>
</dbReference>
<dbReference type="InterPro" id="IPR020635">
    <property type="entry name" value="Tyr_kinase_cat_dom"/>
</dbReference>
<dbReference type="SMART" id="SM00219">
    <property type="entry name" value="TyrKc"/>
    <property type="match status" value="1"/>
</dbReference>
<protein>
    <submittedName>
        <fullName evidence="3">Protein kinase domain-containing protein</fullName>
    </submittedName>
</protein>
<dbReference type="InterPro" id="IPR000719">
    <property type="entry name" value="Prot_kinase_dom"/>
</dbReference>
<name>A0A914ER02_9BILA</name>
<dbReference type="PANTHER" id="PTHR24416">
    <property type="entry name" value="TYROSINE-PROTEIN KINASE RECEPTOR"/>
    <property type="match status" value="1"/>
</dbReference>
<dbReference type="PANTHER" id="PTHR24416:SF611">
    <property type="entry name" value="TYROSINE-PROTEIN KINASE TRANSMEMBRANE RECEPTOR ROR"/>
    <property type="match status" value="1"/>
</dbReference>
<dbReference type="Gene3D" id="1.10.510.10">
    <property type="entry name" value="Transferase(Phosphotransferase) domain 1"/>
    <property type="match status" value="1"/>
</dbReference>
<keyword evidence="2" id="KW-1185">Reference proteome</keyword>